<dbReference type="InterPro" id="IPR027417">
    <property type="entry name" value="P-loop_NTPase"/>
</dbReference>
<accession>A0ABR9XIG9</accession>
<dbReference type="EMBL" id="JADFFM010000001">
    <property type="protein sequence ID" value="MBE9666990.1"/>
    <property type="molecule type" value="Genomic_DNA"/>
</dbReference>
<dbReference type="InterPro" id="IPR027785">
    <property type="entry name" value="UvrD-like_helicase_C"/>
</dbReference>
<proteinExistence type="predicted"/>
<sequence length="471" mass="53065">MSVTITLNKEQTLAFKAIKKFLEHPSADTFVLKGYAGTGKTFLMQHLGKWLEEEKLSFRMLAATGRAASVLRGKTGFDTKTVHSEIYNFSKVEGLESAAVKGNDPANNAQMSMQFLLRIPDEGKILYIVDEASMMSGEQSGRDDHFASFGSGVLLDDLFEVAGKNKIIFVGDPCQLPPVGQKLSPALDMDWLAKKNRTAISFTLQKIERTDAGNDVLKLASAVRAMGSEYSANRFIKIPAAGLNNVKLHQSTQSMFRVYSELYRKTGPNQTLAIARSNKLVQNINKAMRRDLHGSQHIPLKTGDVLLVTQNNYKIPLTNGDFVTVLALGEYKSRMELRFQKVRIKAHASDIEYDTLLSLDALDSEKGTLDTEQQKLLMIDFNNRMNIKDIKSNSAEYKKNWKDDEYLNCIRASYGYGVTCHKSQGGEWNEVFLFLDKSMYGMDVPELCKWWYTAITRAKTQLNLVKDWWVV</sequence>
<dbReference type="Gene3D" id="3.40.50.300">
    <property type="entry name" value="P-loop containing nucleotide triphosphate hydrolases"/>
    <property type="match status" value="2"/>
</dbReference>
<keyword evidence="3" id="KW-1185">Reference proteome</keyword>
<comment type="caution">
    <text evidence="2">The sequence shown here is derived from an EMBL/GenBank/DDBJ whole genome shotgun (WGS) entry which is preliminary data.</text>
</comment>
<gene>
    <name evidence="2" type="ORF">IRJ18_11515</name>
</gene>
<evidence type="ECO:0000313" key="2">
    <source>
        <dbReference type="EMBL" id="MBE9666990.1"/>
    </source>
</evidence>
<dbReference type="Pfam" id="PF13604">
    <property type="entry name" value="AAA_30"/>
    <property type="match status" value="1"/>
</dbReference>
<evidence type="ECO:0000259" key="1">
    <source>
        <dbReference type="Pfam" id="PF13538"/>
    </source>
</evidence>
<dbReference type="RefSeq" id="WP_194106348.1">
    <property type="nucleotide sequence ID" value="NZ_JADFFM010000001.1"/>
</dbReference>
<dbReference type="Proteomes" id="UP000632774">
    <property type="component" value="Unassembled WGS sequence"/>
</dbReference>
<organism evidence="2 3">
    <name type="scientific">Mucilaginibacter boryungensis</name>
    <dbReference type="NCBI Taxonomy" id="768480"/>
    <lineage>
        <taxon>Bacteria</taxon>
        <taxon>Pseudomonadati</taxon>
        <taxon>Bacteroidota</taxon>
        <taxon>Sphingobacteriia</taxon>
        <taxon>Sphingobacteriales</taxon>
        <taxon>Sphingobacteriaceae</taxon>
        <taxon>Mucilaginibacter</taxon>
    </lineage>
</organism>
<evidence type="ECO:0000313" key="3">
    <source>
        <dbReference type="Proteomes" id="UP000632774"/>
    </source>
</evidence>
<dbReference type="Pfam" id="PF13538">
    <property type="entry name" value="UvrD_C_2"/>
    <property type="match status" value="1"/>
</dbReference>
<dbReference type="SUPFAM" id="SSF52540">
    <property type="entry name" value="P-loop containing nucleoside triphosphate hydrolases"/>
    <property type="match status" value="2"/>
</dbReference>
<name>A0ABR9XIG9_9SPHI</name>
<protein>
    <submittedName>
        <fullName evidence="2">AAA family ATPase</fullName>
    </submittedName>
</protein>
<feature type="domain" description="UvrD-like helicase C-terminal" evidence="1">
    <location>
        <begin position="415"/>
        <end position="465"/>
    </location>
</feature>
<dbReference type="CDD" id="cd18809">
    <property type="entry name" value="SF1_C_RecD"/>
    <property type="match status" value="1"/>
</dbReference>
<reference evidence="2 3" key="1">
    <citation type="submission" date="2020-10" db="EMBL/GenBank/DDBJ databases">
        <title>Mucilaginibacter mali sp. nov., isolated from rhizosphere soil of apple orchard.</title>
        <authorList>
            <person name="Lee J.-S."/>
            <person name="Kim H.S."/>
            <person name="Kim J.-S."/>
        </authorList>
    </citation>
    <scope>NUCLEOTIDE SEQUENCE [LARGE SCALE GENOMIC DNA]</scope>
    <source>
        <strain evidence="2 3">KCTC 23157</strain>
    </source>
</reference>